<dbReference type="EMBL" id="SPRV01000062">
    <property type="protein sequence ID" value="TIC59457.1"/>
    <property type="molecule type" value="Genomic_DNA"/>
</dbReference>
<dbReference type="Proteomes" id="UP000310685">
    <property type="component" value="Unassembled WGS sequence"/>
</dbReference>
<dbReference type="PANTHER" id="PTHR31679:SF2">
    <property type="entry name" value="PEROXISOMAL MEMBRANE PROTEIN PEX30-RELATED"/>
    <property type="match status" value="1"/>
</dbReference>
<evidence type="ECO:0000259" key="7">
    <source>
        <dbReference type="SMART" id="SM00694"/>
    </source>
</evidence>
<comment type="caution">
    <text evidence="8">The sequence shown here is derived from an EMBL/GenBank/DDBJ whole genome shotgun (WGS) entry which is preliminary data.</text>
</comment>
<evidence type="ECO:0000313" key="11">
    <source>
        <dbReference type="Proteomes" id="UP000310685"/>
    </source>
</evidence>
<feature type="compositionally biased region" description="Basic and acidic residues" evidence="5">
    <location>
        <begin position="324"/>
        <end position="341"/>
    </location>
</feature>
<dbReference type="SMART" id="SM00694">
    <property type="entry name" value="DysFC"/>
    <property type="match status" value="1"/>
</dbReference>
<sequence>MKRDDDFRNLLMEFSGTLRILSEIIDILQFKNKINSLIALISLNLVIQFINWVEILSAIVISLLLLHYSKSTDKSPYKSIKTDKDINQAVIHLERINISVKQFNITKYPNKLLLSTLVVVIALRLLLDRRTFYSSLLTFLILMNSPEVYVIIDSLKASSDLKDNKPAILTTIKQKISTLKHNSKNKESYYRFEIYENQRWWMGLDWTHALLPGERPTWYVYCFLASDSGLNATLPPTTFELPERTSTDDKVVYTWTWLDETWVVATPGQSKPYKQIALPDISDKQDDKETAHNFSVDRSGAEKALKQGLAKFNRHSVQIGDQSKSNKDAKEGEKEVHRRTSVDGVSTQENNLVDGVDDQGWSYGDNQWERWTSKNGMGCYTRRRKWMRTAILKQTIIE</sequence>
<evidence type="ECO:0000313" key="9">
    <source>
        <dbReference type="EMBL" id="TIC59457.1"/>
    </source>
</evidence>
<dbReference type="Proteomes" id="UP000305362">
    <property type="component" value="Unassembled WGS sequence"/>
</dbReference>
<name>A0A4T0M802_9BASI</name>
<evidence type="ECO:0000256" key="4">
    <source>
        <dbReference type="ARBA" id="ARBA00023136"/>
    </source>
</evidence>
<protein>
    <recommendedName>
        <fullName evidence="7">Peroxin/Ferlin domain-containing protein</fullName>
    </recommendedName>
</protein>
<evidence type="ECO:0000256" key="6">
    <source>
        <dbReference type="SAM" id="Phobius"/>
    </source>
</evidence>
<dbReference type="InterPro" id="IPR052646">
    <property type="entry name" value="Peroxisomal_PEX28-32"/>
</dbReference>
<evidence type="ECO:0000256" key="5">
    <source>
        <dbReference type="SAM" id="MobiDB-lite"/>
    </source>
</evidence>
<evidence type="ECO:0000256" key="2">
    <source>
        <dbReference type="ARBA" id="ARBA00022692"/>
    </source>
</evidence>
<dbReference type="Pfam" id="PF06398">
    <property type="entry name" value="Pex24p"/>
    <property type="match status" value="1"/>
</dbReference>
<proteinExistence type="predicted"/>
<organism evidence="8 11">
    <name type="scientific">Wallemia mellicola</name>
    <dbReference type="NCBI Taxonomy" id="1708541"/>
    <lineage>
        <taxon>Eukaryota</taxon>
        <taxon>Fungi</taxon>
        <taxon>Dikarya</taxon>
        <taxon>Basidiomycota</taxon>
        <taxon>Wallemiomycotina</taxon>
        <taxon>Wallemiomycetes</taxon>
        <taxon>Wallemiales</taxon>
        <taxon>Wallemiaceae</taxon>
        <taxon>Wallemia</taxon>
    </lineage>
</organism>
<dbReference type="OrthoDB" id="5586090at2759"/>
<dbReference type="InterPro" id="IPR010482">
    <property type="entry name" value="TECPR1-like_DysF"/>
</dbReference>
<evidence type="ECO:0000256" key="1">
    <source>
        <dbReference type="ARBA" id="ARBA00004127"/>
    </source>
</evidence>
<evidence type="ECO:0000313" key="10">
    <source>
        <dbReference type="Proteomes" id="UP000305362"/>
    </source>
</evidence>
<keyword evidence="3 6" id="KW-1133">Transmembrane helix</keyword>
<keyword evidence="4 6" id="KW-0472">Membrane</keyword>
<accession>A0A4T0M802</accession>
<gene>
    <name evidence="9" type="ORF">E3Q03_03832</name>
    <name evidence="8" type="ORF">E3Q22_02638</name>
</gene>
<dbReference type="PANTHER" id="PTHR31679">
    <property type="entry name" value="PEROXISOMAL MEMBRANE PROTEIN PEX30-RELATED"/>
    <property type="match status" value="1"/>
</dbReference>
<feature type="transmembrane region" description="Helical" evidence="6">
    <location>
        <begin position="37"/>
        <end position="66"/>
    </location>
</feature>
<dbReference type="InterPro" id="IPR006614">
    <property type="entry name" value="Peroxin/Ferlin"/>
</dbReference>
<reference evidence="10 11" key="1">
    <citation type="submission" date="2019-03" db="EMBL/GenBank/DDBJ databases">
        <title>Sequencing 25 genomes of Wallemia mellicola.</title>
        <authorList>
            <person name="Gostincar C."/>
        </authorList>
    </citation>
    <scope>NUCLEOTIDE SEQUENCE [LARGE SCALE GENOMIC DNA]</scope>
    <source>
        <strain evidence="9 10">EXF-1277</strain>
        <strain evidence="8 11">EXF-6152</strain>
    </source>
</reference>
<evidence type="ECO:0000313" key="8">
    <source>
        <dbReference type="EMBL" id="TIB78346.1"/>
    </source>
</evidence>
<evidence type="ECO:0000256" key="3">
    <source>
        <dbReference type="ARBA" id="ARBA00022989"/>
    </source>
</evidence>
<comment type="subcellular location">
    <subcellularLocation>
        <location evidence="1">Endomembrane system</location>
        <topology evidence="1">Multi-pass membrane protein</topology>
    </subcellularLocation>
</comment>
<dbReference type="GO" id="GO:0012505">
    <property type="term" value="C:endomembrane system"/>
    <property type="evidence" value="ECO:0007669"/>
    <property type="project" value="UniProtKB-SubCell"/>
</dbReference>
<feature type="region of interest" description="Disordered" evidence="5">
    <location>
        <begin position="316"/>
        <end position="359"/>
    </location>
</feature>
<dbReference type="GO" id="GO:0007031">
    <property type="term" value="P:peroxisome organization"/>
    <property type="evidence" value="ECO:0007669"/>
    <property type="project" value="UniProtKB-ARBA"/>
</dbReference>
<dbReference type="GO" id="GO:0005778">
    <property type="term" value="C:peroxisomal membrane"/>
    <property type="evidence" value="ECO:0007669"/>
    <property type="project" value="TreeGrafter"/>
</dbReference>
<dbReference type="EMBL" id="SPRC01000027">
    <property type="protein sequence ID" value="TIB78346.1"/>
    <property type="molecule type" value="Genomic_DNA"/>
</dbReference>
<dbReference type="AlphaFoldDB" id="A0A4T0M802"/>
<keyword evidence="2 6" id="KW-0812">Transmembrane</keyword>
<feature type="domain" description="Peroxin/Ferlin" evidence="7">
    <location>
        <begin position="360"/>
        <end position="393"/>
    </location>
</feature>